<gene>
    <name evidence="2" type="ORF">JZ751_017352</name>
</gene>
<feature type="coiled-coil region" evidence="1">
    <location>
        <begin position="296"/>
        <end position="382"/>
    </location>
</feature>
<reference evidence="2" key="1">
    <citation type="thesis" date="2021" institute="BYU ScholarsArchive" country="Provo, UT, USA">
        <title>Applications of and Algorithms for Genome Assembly and Genomic Analyses with an Emphasis on Marine Teleosts.</title>
        <authorList>
            <person name="Pickett B.D."/>
        </authorList>
    </citation>
    <scope>NUCLEOTIDE SEQUENCE</scope>
    <source>
        <strain evidence="2">HI-2016</strain>
    </source>
</reference>
<keyword evidence="1" id="KW-0175">Coiled coil</keyword>
<dbReference type="AlphaFoldDB" id="A0A8T2PL87"/>
<protein>
    <submittedName>
        <fullName evidence="2">Uncharacterized protein</fullName>
    </submittedName>
</protein>
<dbReference type="Proteomes" id="UP000824540">
    <property type="component" value="Unassembled WGS sequence"/>
</dbReference>
<organism evidence="2 3">
    <name type="scientific">Albula glossodonta</name>
    <name type="common">roundjaw bonefish</name>
    <dbReference type="NCBI Taxonomy" id="121402"/>
    <lineage>
        <taxon>Eukaryota</taxon>
        <taxon>Metazoa</taxon>
        <taxon>Chordata</taxon>
        <taxon>Craniata</taxon>
        <taxon>Vertebrata</taxon>
        <taxon>Euteleostomi</taxon>
        <taxon>Actinopterygii</taxon>
        <taxon>Neopterygii</taxon>
        <taxon>Teleostei</taxon>
        <taxon>Albuliformes</taxon>
        <taxon>Albulidae</taxon>
        <taxon>Albula</taxon>
    </lineage>
</organism>
<evidence type="ECO:0000313" key="2">
    <source>
        <dbReference type="EMBL" id="KAG9352776.1"/>
    </source>
</evidence>
<comment type="caution">
    <text evidence="2">The sequence shown here is derived from an EMBL/GenBank/DDBJ whole genome shotgun (WGS) entry which is preliminary data.</text>
</comment>
<evidence type="ECO:0000313" key="3">
    <source>
        <dbReference type="Proteomes" id="UP000824540"/>
    </source>
</evidence>
<accession>A0A8T2PL87</accession>
<dbReference type="Pfam" id="PF15799">
    <property type="entry name" value="CCD48"/>
    <property type="match status" value="4"/>
</dbReference>
<proteinExistence type="predicted"/>
<dbReference type="OrthoDB" id="10054715at2759"/>
<sequence>MEMSQSSSASGHQSLIRSSRKSEWLRSALAHYYDPDAGVENEIVVLATGIDQYLQEVFHHLAYYNGDDLVSGEDFRLLCSVLGIPNPSEGEENSDRDDLQDICSGLPCELHFKEFHKRLCGFFSTRTLNRMTDMRLPVTEETEHIEREIRLRWPRVRRRKCVSFDLSKEVNSGKRTMGRPVSMVKLDNMSNSFETPDDGTESSLLGAALRQLETENASLRELVEDMRSALQGSDARCLALEVAQRRQRGASPRRTAVERRGEARVTCQSRVELTARGVKDLLRELDLIRASRDGQLEEAIKFNHRLEEELRSAYEEGRRLEEIVIRLQRENVQIKKMAEEARAALSGGLDRVREIQEKALMVPSLQNKVQELEIELQCLRNCCTCRKEPEPLENPSCIMVDSPLRYFPTGRDESWNRGVGEGLQRAVEGRAASDEEEEERANEEGQCCLVELIKRVHNCAKGCQKTGVRHLLILQGSFNDIAHGDNTIPVENRGWSHKEHTHLDEKERDLEKMLCSWVKDLQLKQEEVEMLRMEVQMVEAERVRLSLLEEKLIDALTLLLQLHTKNISRRALGKILMDTLDFCCKHGHGPSHSLQVLDTLCLQLLSSELLGEDGARTGTGTHRVSTNPLLISC</sequence>
<evidence type="ECO:0000256" key="1">
    <source>
        <dbReference type="SAM" id="Coils"/>
    </source>
</evidence>
<keyword evidence="3" id="KW-1185">Reference proteome</keyword>
<dbReference type="EMBL" id="JAFBMS010000004">
    <property type="protein sequence ID" value="KAG9352776.1"/>
    <property type="molecule type" value="Genomic_DNA"/>
</dbReference>
<name>A0A8T2PL87_9TELE</name>
<dbReference type="InterPro" id="IPR031601">
    <property type="entry name" value="CCD48"/>
</dbReference>